<dbReference type="AlphaFoldDB" id="A0A8H3QD95"/>
<dbReference type="Proteomes" id="UP000615446">
    <property type="component" value="Unassembled WGS sequence"/>
</dbReference>
<dbReference type="Gene3D" id="3.80.10.10">
    <property type="entry name" value="Ribonuclease Inhibitor"/>
    <property type="match status" value="1"/>
</dbReference>
<evidence type="ECO:0008006" key="3">
    <source>
        <dbReference type="Google" id="ProtNLM"/>
    </source>
</evidence>
<reference evidence="1" key="1">
    <citation type="submission" date="2019-10" db="EMBL/GenBank/DDBJ databases">
        <title>Conservation and host-specific expression of non-tandemly repeated heterogenous ribosome RNA gene in arbuscular mycorrhizal fungi.</title>
        <authorList>
            <person name="Maeda T."/>
            <person name="Kobayashi Y."/>
            <person name="Nakagawa T."/>
            <person name="Ezawa T."/>
            <person name="Yamaguchi K."/>
            <person name="Bino T."/>
            <person name="Nishimoto Y."/>
            <person name="Shigenobu S."/>
            <person name="Kawaguchi M."/>
        </authorList>
    </citation>
    <scope>NUCLEOTIDE SEQUENCE</scope>
    <source>
        <strain evidence="1">HR1</strain>
    </source>
</reference>
<organism evidence="1 2">
    <name type="scientific">Rhizophagus clarus</name>
    <dbReference type="NCBI Taxonomy" id="94130"/>
    <lineage>
        <taxon>Eukaryota</taxon>
        <taxon>Fungi</taxon>
        <taxon>Fungi incertae sedis</taxon>
        <taxon>Mucoromycota</taxon>
        <taxon>Glomeromycotina</taxon>
        <taxon>Glomeromycetes</taxon>
        <taxon>Glomerales</taxon>
        <taxon>Glomeraceae</taxon>
        <taxon>Rhizophagus</taxon>
    </lineage>
</organism>
<gene>
    <name evidence="1" type="ORF">RCL2_000383500</name>
</gene>
<evidence type="ECO:0000313" key="1">
    <source>
        <dbReference type="EMBL" id="GES76430.1"/>
    </source>
</evidence>
<dbReference type="InterPro" id="IPR032675">
    <property type="entry name" value="LRR_dom_sf"/>
</dbReference>
<sequence length="489" mass="58191">MSKLIYDLLLLIFAELKNDPDSLYSCIFVNRDWCVMAMPFLWDYLSRSYEYPLDKKRKTREKVYNVIAHFLPTSLSIHKIDLPLKPFDKPPLFEYLSFFTCISQYWVEDMKQLLIVNNEDDLYNDYKLKILEHEIFELIFNSCKKVKHFYWCTNIQLYLLDSAVPFLSNLCSIRLNLEVVTSIILLGISIFCRNLKEIEADYCDEDTSSLVTFIRVQKRLESLCLYIDNNIFLDNNIEEQNKLLSDVIKEKAENLKRITLKPDIVLILPTFIPSLTNLQYLVLNNDEGQFKEGKKWNKWEYYLSKAFFRDLRYLETLNIPNNIERLIIEKSGGKISKIILGHLLEQQDFPSYPIDNKKLIKLIYNKCQKLQSLSIDVNPINLDEIANIFTKCTQLEEIRFTTNNNVFPNGDDLLKIVSDLSPMSLREFTFGDKWNFSVKGLESFFDDWKRKNRMPITFIHYNDQWDERILWSDNHVEMVEKYRNERVIR</sequence>
<proteinExistence type="predicted"/>
<dbReference type="EMBL" id="BLAL01000020">
    <property type="protein sequence ID" value="GES76430.1"/>
    <property type="molecule type" value="Genomic_DNA"/>
</dbReference>
<protein>
    <recommendedName>
        <fullName evidence="3">F-box domain-containing protein</fullName>
    </recommendedName>
</protein>
<comment type="caution">
    <text evidence="1">The sequence shown here is derived from an EMBL/GenBank/DDBJ whole genome shotgun (WGS) entry which is preliminary data.</text>
</comment>
<evidence type="ECO:0000313" key="2">
    <source>
        <dbReference type="Proteomes" id="UP000615446"/>
    </source>
</evidence>
<dbReference type="SUPFAM" id="SSF52047">
    <property type="entry name" value="RNI-like"/>
    <property type="match status" value="1"/>
</dbReference>
<accession>A0A8H3QD95</accession>
<dbReference type="OrthoDB" id="2325256at2759"/>
<name>A0A8H3QD95_9GLOM</name>